<dbReference type="Proteomes" id="UP000325466">
    <property type="component" value="Unassembled WGS sequence"/>
</dbReference>
<dbReference type="KEGG" id="rav:AAT18_13570"/>
<dbReference type="AlphaFoldDB" id="A0A059MQH5"/>
<dbReference type="NCBIfam" id="TIGR03847">
    <property type="entry name" value="conserved hypothetical protein"/>
    <property type="match status" value="1"/>
</dbReference>
<accession>N1MAP3</accession>
<protein>
    <submittedName>
        <fullName evidence="2">DUF3090 domain-containing protein</fullName>
    </submittedName>
</protein>
<organism evidence="2 4">
    <name type="scientific">Rhodococcus aetherivorans</name>
    <dbReference type="NCBI Taxonomy" id="191292"/>
    <lineage>
        <taxon>Bacteria</taxon>
        <taxon>Bacillati</taxon>
        <taxon>Actinomycetota</taxon>
        <taxon>Actinomycetes</taxon>
        <taxon>Mycobacteriales</taxon>
        <taxon>Nocardiaceae</taxon>
        <taxon>Rhodococcus</taxon>
    </lineage>
</organism>
<name>A0A059MQH5_9NOCA</name>
<evidence type="ECO:0000313" key="1">
    <source>
        <dbReference type="EMBL" id="GES38321.1"/>
    </source>
</evidence>
<reference evidence="1 3" key="1">
    <citation type="journal article" date="2018" name="Biodegradation">
        <title>1,4-Dioxane degradation characteristics of Rhodococcus aetherivorans JCM 14343.</title>
        <authorList>
            <person name="Inoue D."/>
            <person name="Tsunoda T."/>
            <person name="Yamamoto N."/>
            <person name="Ike M."/>
            <person name="Sei K."/>
        </authorList>
    </citation>
    <scope>NUCLEOTIDE SEQUENCE [LARGE SCALE GENOMIC DNA]</scope>
    <source>
        <strain evidence="1 3">JCM 14343</strain>
    </source>
</reference>
<reference evidence="1" key="2">
    <citation type="submission" date="2019-10" db="EMBL/GenBank/DDBJ databases">
        <title>Draft genome sequence of Rhodococcus aetherivorans JCM 14343.</title>
        <authorList>
            <person name="Inoue D."/>
            <person name="Nakazawa M."/>
            <person name="Yamamoto N."/>
            <person name="Sei K."/>
            <person name="Ike M."/>
        </authorList>
    </citation>
    <scope>NUCLEOTIDE SEQUENCE</scope>
    <source>
        <strain evidence="1">JCM 14343</strain>
    </source>
</reference>
<sequence length="194" mass="21044">MARAIHVFRTPDRFVAGTVGEPGDRVFYLQAVHASRVVSVMLEKQQVQILADRMGLLLEEVHRRFGTDLPEDADVDISPLVTPIDAEFRVGTMGLGWDADSGNVVVELLAVTETEVDESVVLDDAEEGPDAVRVFLTPQQAREFAARSELVVAAGRTPCPLCGEPVGGGHICVRTNGYLRTEGFDPAAWLGEET</sequence>
<gene>
    <name evidence="2" type="ORF">OCS65_15435</name>
    <name evidence="1" type="ORF">RAJCM14343_3583</name>
</gene>
<proteinExistence type="predicted"/>
<dbReference type="Proteomes" id="UP001163947">
    <property type="component" value="Chromosome"/>
</dbReference>
<dbReference type="EMBL" id="BLAH01000092">
    <property type="protein sequence ID" value="GES38321.1"/>
    <property type="molecule type" value="Genomic_DNA"/>
</dbReference>
<evidence type="ECO:0000313" key="4">
    <source>
        <dbReference type="Proteomes" id="UP001163947"/>
    </source>
</evidence>
<accession>A0A059MQH5</accession>
<dbReference type="InterPro" id="IPR021441">
    <property type="entry name" value="DUF3090"/>
</dbReference>
<dbReference type="RefSeq" id="WP_006939363.1">
    <property type="nucleotide sequence ID" value="NZ_BAAAYP010000062.1"/>
</dbReference>
<evidence type="ECO:0000313" key="2">
    <source>
        <dbReference type="EMBL" id="UYF91919.1"/>
    </source>
</evidence>
<dbReference type="Pfam" id="PF11290">
    <property type="entry name" value="DUF3090"/>
    <property type="match status" value="1"/>
</dbReference>
<keyword evidence="3" id="KW-1185">Reference proteome</keyword>
<dbReference type="GeneID" id="83621838"/>
<accession>A0A0F6VJK3</accession>
<evidence type="ECO:0000313" key="3">
    <source>
        <dbReference type="Proteomes" id="UP000325466"/>
    </source>
</evidence>
<dbReference type="EMBL" id="CP106982">
    <property type="protein sequence ID" value="UYF91919.1"/>
    <property type="molecule type" value="Genomic_DNA"/>
</dbReference>
<reference evidence="2" key="3">
    <citation type="submission" date="2022-09" db="EMBL/GenBank/DDBJ databases">
        <title>The genome sequence of Rhodococcus aetherivorans N1.</title>
        <authorList>
            <person name="Jiang W."/>
        </authorList>
    </citation>
    <scope>NUCLEOTIDE SEQUENCE</scope>
    <source>
        <strain evidence="2">N1</strain>
    </source>
</reference>